<organism evidence="2 3">
    <name type="scientific">Stylophora pistillata</name>
    <name type="common">Smooth cauliflower coral</name>
    <dbReference type="NCBI Taxonomy" id="50429"/>
    <lineage>
        <taxon>Eukaryota</taxon>
        <taxon>Metazoa</taxon>
        <taxon>Cnidaria</taxon>
        <taxon>Anthozoa</taxon>
        <taxon>Hexacorallia</taxon>
        <taxon>Scleractinia</taxon>
        <taxon>Astrocoeniina</taxon>
        <taxon>Pocilloporidae</taxon>
        <taxon>Stylophora</taxon>
    </lineage>
</organism>
<reference evidence="3" key="1">
    <citation type="journal article" date="2017" name="bioRxiv">
        <title>Comparative analysis of the genomes of Stylophora pistillata and Acropora digitifera provides evidence for extensive differences between species of corals.</title>
        <authorList>
            <person name="Voolstra C.R."/>
            <person name="Li Y."/>
            <person name="Liew Y.J."/>
            <person name="Baumgarten S."/>
            <person name="Zoccola D."/>
            <person name="Flot J.-F."/>
            <person name="Tambutte S."/>
            <person name="Allemand D."/>
            <person name="Aranda M."/>
        </authorList>
    </citation>
    <scope>NUCLEOTIDE SEQUENCE [LARGE SCALE GENOMIC DNA]</scope>
</reference>
<evidence type="ECO:0000313" key="2">
    <source>
        <dbReference type="EMBL" id="PFX13513.1"/>
    </source>
</evidence>
<dbReference type="AlphaFoldDB" id="A0A2B4R9M9"/>
<keyword evidence="3" id="KW-1185">Reference proteome</keyword>
<sequence length="425" mass="46173">MEEQVLADKVRRHFPAKQQDLALRFFFQTPDELKPRYACFDLYIFAEDTWQDKFNSLSKMQEQKKIAAANHPLEIEDSSTSQVPVETSTTMGSTAQVRALLVGALNGVLGSSSPSAHNLLESLLQELDGSTPRTRESPSTIAMENLSEIGDRPSYTVQSPVSATSLDGSIRTDWETADLSSFSCDVGTSTQTKTCGCGTQTTVSLELVSNLLITTSSSFGDFLTIESPSLNEFKEQDSTGDSHSNSRLSLRGDEVEASNNPTVWKKRSESPSLTEVKEQDSTGGSHSNSRLSLRVDEVEASNNPIVCERRSESPSVDTHIDDDWTLNLLPNSPGLTKIDLGSTSTISRCCDGETLEMDPSCAKSSSFVLKISTGLENSKVVSKEIKALGTALEVLEVVEVDALEDDAIFDLRPEGPSRRAISVVA</sequence>
<feature type="compositionally biased region" description="Polar residues" evidence="1">
    <location>
        <begin position="239"/>
        <end position="248"/>
    </location>
</feature>
<accession>A0A2B4R9M9</accession>
<name>A0A2B4R9M9_STYPI</name>
<dbReference type="Proteomes" id="UP000225706">
    <property type="component" value="Unassembled WGS sequence"/>
</dbReference>
<proteinExistence type="predicted"/>
<feature type="region of interest" description="Disordered" evidence="1">
    <location>
        <begin position="233"/>
        <end position="295"/>
    </location>
</feature>
<gene>
    <name evidence="2" type="ORF">AWC38_SpisGene22396</name>
</gene>
<evidence type="ECO:0000256" key="1">
    <source>
        <dbReference type="SAM" id="MobiDB-lite"/>
    </source>
</evidence>
<evidence type="ECO:0000313" key="3">
    <source>
        <dbReference type="Proteomes" id="UP000225706"/>
    </source>
</evidence>
<feature type="compositionally biased region" description="Polar residues" evidence="1">
    <location>
        <begin position="281"/>
        <end position="291"/>
    </location>
</feature>
<dbReference type="EMBL" id="LSMT01000958">
    <property type="protein sequence ID" value="PFX13513.1"/>
    <property type="molecule type" value="Genomic_DNA"/>
</dbReference>
<comment type="caution">
    <text evidence="2">The sequence shown here is derived from an EMBL/GenBank/DDBJ whole genome shotgun (WGS) entry which is preliminary data.</text>
</comment>
<protein>
    <submittedName>
        <fullName evidence="2">Uncharacterized protein</fullName>
    </submittedName>
</protein>